<evidence type="ECO:0000256" key="4">
    <source>
        <dbReference type="ARBA" id="ARBA00023172"/>
    </source>
</evidence>
<comment type="similarity">
    <text evidence="1 7">Belongs to the RecO family.</text>
</comment>
<dbReference type="EMBL" id="QWEH01000004">
    <property type="protein sequence ID" value="RHW33160.1"/>
    <property type="molecule type" value="Genomic_DNA"/>
</dbReference>
<evidence type="ECO:0000256" key="1">
    <source>
        <dbReference type="ARBA" id="ARBA00007452"/>
    </source>
</evidence>
<dbReference type="Pfam" id="PF02565">
    <property type="entry name" value="RecO_C"/>
    <property type="match status" value="1"/>
</dbReference>
<dbReference type="Gene3D" id="2.40.50.140">
    <property type="entry name" value="Nucleic acid-binding proteins"/>
    <property type="match status" value="1"/>
</dbReference>
<evidence type="ECO:0000259" key="8">
    <source>
        <dbReference type="Pfam" id="PF11967"/>
    </source>
</evidence>
<feature type="domain" description="DNA replication/recombination mediator RecO N-terminal" evidence="8">
    <location>
        <begin position="1"/>
        <end position="78"/>
    </location>
</feature>
<dbReference type="Gene3D" id="1.20.1440.120">
    <property type="entry name" value="Recombination protein O, C-terminal domain"/>
    <property type="match status" value="1"/>
</dbReference>
<dbReference type="SUPFAM" id="SSF50249">
    <property type="entry name" value="Nucleic acid-binding proteins"/>
    <property type="match status" value="1"/>
</dbReference>
<dbReference type="Proteomes" id="UP000285456">
    <property type="component" value="Unassembled WGS sequence"/>
</dbReference>
<comment type="function">
    <text evidence="7">Involved in DNA repair and RecF pathway recombination.</text>
</comment>
<dbReference type="GO" id="GO:0006310">
    <property type="term" value="P:DNA recombination"/>
    <property type="evidence" value="ECO:0007669"/>
    <property type="project" value="UniProtKB-UniRule"/>
</dbReference>
<evidence type="ECO:0000256" key="3">
    <source>
        <dbReference type="ARBA" id="ARBA00022763"/>
    </source>
</evidence>
<keyword evidence="10" id="KW-1185">Reference proteome</keyword>
<accession>A0A417YJK0</accession>
<dbReference type="InterPro" id="IPR037278">
    <property type="entry name" value="ARFGAP/RecO"/>
</dbReference>
<keyword evidence="3 7" id="KW-0227">DNA damage</keyword>
<dbReference type="GO" id="GO:0043590">
    <property type="term" value="C:bacterial nucleoid"/>
    <property type="evidence" value="ECO:0007669"/>
    <property type="project" value="TreeGrafter"/>
</dbReference>
<comment type="caution">
    <text evidence="9">The sequence shown here is derived from an EMBL/GenBank/DDBJ whole genome shotgun (WGS) entry which is preliminary data.</text>
</comment>
<keyword evidence="4 7" id="KW-0233">DNA recombination</keyword>
<dbReference type="InterPro" id="IPR022572">
    <property type="entry name" value="DNA_rep/recomb_RecO_N"/>
</dbReference>
<organism evidence="9 10">
    <name type="scientific">Oceanobacillus profundus</name>
    <dbReference type="NCBI Taxonomy" id="372463"/>
    <lineage>
        <taxon>Bacteria</taxon>
        <taxon>Bacillati</taxon>
        <taxon>Bacillota</taxon>
        <taxon>Bacilli</taxon>
        <taxon>Bacillales</taxon>
        <taxon>Bacillaceae</taxon>
        <taxon>Oceanobacillus</taxon>
    </lineage>
</organism>
<dbReference type="HAMAP" id="MF_00201">
    <property type="entry name" value="RecO"/>
    <property type="match status" value="1"/>
</dbReference>
<name>A0A417YJK0_9BACI</name>
<evidence type="ECO:0000313" key="10">
    <source>
        <dbReference type="Proteomes" id="UP000285456"/>
    </source>
</evidence>
<evidence type="ECO:0000256" key="7">
    <source>
        <dbReference type="HAMAP-Rule" id="MF_00201"/>
    </source>
</evidence>
<dbReference type="InterPro" id="IPR012340">
    <property type="entry name" value="NA-bd_OB-fold"/>
</dbReference>
<dbReference type="SUPFAM" id="SSF57863">
    <property type="entry name" value="ArfGap/RecO-like zinc finger"/>
    <property type="match status" value="1"/>
</dbReference>
<gene>
    <name evidence="7 9" type="primary">recO</name>
    <name evidence="9" type="ORF">D1B32_08940</name>
</gene>
<proteinExistence type="inferred from homology"/>
<dbReference type="PANTHER" id="PTHR33991">
    <property type="entry name" value="DNA REPAIR PROTEIN RECO"/>
    <property type="match status" value="1"/>
</dbReference>
<dbReference type="Pfam" id="PF11967">
    <property type="entry name" value="RecO_N"/>
    <property type="match status" value="1"/>
</dbReference>
<dbReference type="GO" id="GO:0006302">
    <property type="term" value="P:double-strand break repair"/>
    <property type="evidence" value="ECO:0007669"/>
    <property type="project" value="TreeGrafter"/>
</dbReference>
<dbReference type="AlphaFoldDB" id="A0A417YJK0"/>
<dbReference type="NCBIfam" id="TIGR00613">
    <property type="entry name" value="reco"/>
    <property type="match status" value="1"/>
</dbReference>
<protein>
    <recommendedName>
        <fullName evidence="2 7">DNA repair protein RecO</fullName>
    </recommendedName>
    <alternativeName>
        <fullName evidence="6 7">Recombination protein O</fullName>
    </alternativeName>
</protein>
<reference evidence="9 10" key="1">
    <citation type="journal article" date="2007" name="Int. J. Syst. Evol. Microbiol.">
        <title>Oceanobacillus profundus sp. nov., isolated from a deep-sea sediment core.</title>
        <authorList>
            <person name="Kim Y.G."/>
            <person name="Choi D.H."/>
            <person name="Hyun S."/>
            <person name="Cho B.C."/>
        </authorList>
    </citation>
    <scope>NUCLEOTIDE SEQUENCE [LARGE SCALE GENOMIC DNA]</scope>
    <source>
        <strain evidence="9 10">DSM 18246</strain>
    </source>
</reference>
<dbReference type="InterPro" id="IPR042242">
    <property type="entry name" value="RecO_C"/>
</dbReference>
<evidence type="ECO:0000256" key="2">
    <source>
        <dbReference type="ARBA" id="ARBA00021310"/>
    </source>
</evidence>
<evidence type="ECO:0000313" key="9">
    <source>
        <dbReference type="EMBL" id="RHW33160.1"/>
    </source>
</evidence>
<dbReference type="RefSeq" id="WP_118889131.1">
    <property type="nucleotide sequence ID" value="NZ_PHUT01000004.1"/>
</dbReference>
<dbReference type="OrthoDB" id="9797083at2"/>
<dbReference type="InterPro" id="IPR003717">
    <property type="entry name" value="RecO"/>
</dbReference>
<evidence type="ECO:0000256" key="5">
    <source>
        <dbReference type="ARBA" id="ARBA00023204"/>
    </source>
</evidence>
<keyword evidence="5 7" id="KW-0234">DNA repair</keyword>
<evidence type="ECO:0000256" key="6">
    <source>
        <dbReference type="ARBA" id="ARBA00033409"/>
    </source>
</evidence>
<dbReference type="PANTHER" id="PTHR33991:SF1">
    <property type="entry name" value="DNA REPAIR PROTEIN RECO"/>
    <property type="match status" value="1"/>
</dbReference>
<sequence length="247" mass="28139">MLEKIDGIIIKTRDYGETHKLVTILSKNIGKFTALARGAKKPKSRMAAVIQPFIRAQLFVYVNQGLSTIQQGEIVNSFRPIREDIVKTAYAAYMTELTDKLLDEKSPDPYLFDQFVHTMTWISENEEAEIPLMMYELKLFEKGGIAPTVDRCTNCGNRQMPFAFSIAEGGMLCTRCRYIDGEAIGLPDTIAKLLFMFSSVGLERIGTITIKPENKELLRNLLNAYYDQYGGFYLKTRKFLTQLDKLM</sequence>